<dbReference type="Gene3D" id="3.40.1080.10">
    <property type="entry name" value="Glutaconate Coenzyme A-transferase"/>
    <property type="match status" value="2"/>
</dbReference>
<dbReference type="PIRSF" id="PIRSF000858">
    <property type="entry name" value="SCOT-t"/>
    <property type="match status" value="1"/>
</dbReference>
<name>A0A5R9DX53_9LACT</name>
<dbReference type="Proteomes" id="UP000306420">
    <property type="component" value="Unassembled WGS sequence"/>
</dbReference>
<evidence type="ECO:0000313" key="6">
    <source>
        <dbReference type="Proteomes" id="UP000306420"/>
    </source>
</evidence>
<dbReference type="PANTHER" id="PTHR43293:SF1">
    <property type="entry name" value="ACETATE COA-TRANSFERASE YDIF"/>
    <property type="match status" value="1"/>
</dbReference>
<evidence type="ECO:0000313" key="5">
    <source>
        <dbReference type="EMBL" id="TLQ41209.1"/>
    </source>
</evidence>
<proteinExistence type="inferred from homology"/>
<keyword evidence="2 3" id="KW-0808">Transferase</keyword>
<comment type="similarity">
    <text evidence="1 3">Belongs to the 3-oxoacid CoA-transferase family.</text>
</comment>
<reference evidence="5 6" key="1">
    <citation type="submission" date="2019-05" db="EMBL/GenBank/DDBJ databases">
        <title>The metagenome of a microbial culture collection derived from dairy environment covers the genomic content of the human microbiome.</title>
        <authorList>
            <person name="Roder T."/>
            <person name="Wuthrich D."/>
            <person name="Sattari Z."/>
            <person name="Von Ah U."/>
            <person name="Bar C."/>
            <person name="Ronchi F."/>
            <person name="Macpherson A.J."/>
            <person name="Ganal-Vonarburg S.C."/>
            <person name="Bruggmann R."/>
            <person name="Vergeres G."/>
        </authorList>
    </citation>
    <scope>NUCLEOTIDE SEQUENCE [LARGE SCALE GENOMIC DNA]</scope>
    <source>
        <strain evidence="5 6">FAM 24227</strain>
    </source>
</reference>
<dbReference type="PANTHER" id="PTHR43293">
    <property type="entry name" value="ACETATE COA-TRANSFERASE YDIF"/>
    <property type="match status" value="1"/>
</dbReference>
<dbReference type="RefSeq" id="WP_138404612.1">
    <property type="nucleotide sequence ID" value="NZ_VBSP01000019.1"/>
</dbReference>
<dbReference type="Pfam" id="PF01144">
    <property type="entry name" value="CoA_trans"/>
    <property type="match status" value="1"/>
</dbReference>
<gene>
    <name evidence="5" type="ORF">FEZ33_06605</name>
</gene>
<evidence type="ECO:0000256" key="4">
    <source>
        <dbReference type="PIRSR" id="PIRSR000858-1"/>
    </source>
</evidence>
<dbReference type="SUPFAM" id="SSF100950">
    <property type="entry name" value="NagB/RpiA/CoA transferase-like"/>
    <property type="match status" value="2"/>
</dbReference>
<dbReference type="SMART" id="SM00882">
    <property type="entry name" value="CoA_trans"/>
    <property type="match status" value="1"/>
</dbReference>
<feature type="active site" description="5-glutamyl coenzyme A thioester intermediate" evidence="4">
    <location>
        <position position="325"/>
    </location>
</feature>
<dbReference type="InterPro" id="IPR014388">
    <property type="entry name" value="3-oxoacid_CoA-transferase"/>
</dbReference>
<evidence type="ECO:0000256" key="3">
    <source>
        <dbReference type="PIRNR" id="PIRNR000858"/>
    </source>
</evidence>
<dbReference type="InterPro" id="IPR037171">
    <property type="entry name" value="NagB/RpiA_transferase-like"/>
</dbReference>
<accession>A0A5R9DX53</accession>
<organism evidence="5 6">
    <name type="scientific">Ruoffia tabacinasalis</name>
    <dbReference type="NCBI Taxonomy" id="87458"/>
    <lineage>
        <taxon>Bacteria</taxon>
        <taxon>Bacillati</taxon>
        <taxon>Bacillota</taxon>
        <taxon>Bacilli</taxon>
        <taxon>Lactobacillales</taxon>
        <taxon>Aerococcaceae</taxon>
        <taxon>Ruoffia</taxon>
    </lineage>
</organism>
<sequence length="526" mass="57383">MAKKSKVISYLEVAELVNDGDLLATATFGLGGLPEQLLVGVKERYEKEQHPKDITFMWSCGIGNNTPGRGADHLLADGLLKRIIAGHVGSSPNTVKAIVDNKLEAYLFPQGVFTQLYRSIAGGKPFLTKVGLKTFVDPRLEGAKSTPKTTEELVRLVEFDGEEWLKYPDFDIDVAFIRGTYADENGNLNVQDETCKLEQLELAMATKKKGGIVIAQVKKVVDNGQLHAKEILVPGGLIDYIVESEPEYHYQTMGTHFNPEFSNDIKVPLGSEKPLPLTTRKIIGRRAAMELSPDSLINLGIGTPDMVASVASEEGVADEYTVTLEMGLWGGKPNSGLDFGGSRNAEASIPMANQFDFYDGNGLDLSVLGIGEIDAEGNNNVTKFGPKVPGPGGFINISQNTHHLVFVGTFTIGGKAHIENGKLVIDDQGKGPKFVSNVEQVSFSGKYATENGQKLLYVTERAVFDLHEGRIRLIEHAPGVDVQEDILDYMEFEPLISEDLKEMNPDIFQETWGGLGEIIKQNGLNT</sequence>
<protein>
    <submittedName>
        <fullName evidence="5">Acyl CoA:acetate/3-ketoacid CoA transferase</fullName>
    </submittedName>
</protein>
<comment type="caution">
    <text evidence="5">The sequence shown here is derived from an EMBL/GenBank/DDBJ whole genome shotgun (WGS) entry which is preliminary data.</text>
</comment>
<evidence type="ECO:0000256" key="1">
    <source>
        <dbReference type="ARBA" id="ARBA00007154"/>
    </source>
</evidence>
<dbReference type="InterPro" id="IPR004165">
    <property type="entry name" value="CoA_trans_fam_I"/>
</dbReference>
<dbReference type="GO" id="GO:0008410">
    <property type="term" value="F:CoA-transferase activity"/>
    <property type="evidence" value="ECO:0007669"/>
    <property type="project" value="InterPro"/>
</dbReference>
<dbReference type="EMBL" id="VBSP01000019">
    <property type="protein sequence ID" value="TLQ41209.1"/>
    <property type="molecule type" value="Genomic_DNA"/>
</dbReference>
<dbReference type="AlphaFoldDB" id="A0A5R9DX53"/>
<dbReference type="OrthoDB" id="9805230at2"/>
<evidence type="ECO:0000256" key="2">
    <source>
        <dbReference type="ARBA" id="ARBA00022679"/>
    </source>
</evidence>
<dbReference type="GO" id="GO:0046952">
    <property type="term" value="P:ketone body catabolic process"/>
    <property type="evidence" value="ECO:0007669"/>
    <property type="project" value="InterPro"/>
</dbReference>